<dbReference type="PANTHER" id="PTHR43696:SF9">
    <property type="entry name" value="COILED-COIL DOMAIN-CONTAINING PROTEIN 157"/>
    <property type="match status" value="1"/>
</dbReference>
<feature type="coiled-coil region" evidence="1">
    <location>
        <begin position="310"/>
        <end position="358"/>
    </location>
</feature>
<evidence type="ECO:0000256" key="1">
    <source>
        <dbReference type="SAM" id="Coils"/>
    </source>
</evidence>
<protein>
    <recommendedName>
        <fullName evidence="5">Coiled-coil domain-containing protein 157</fullName>
    </recommendedName>
</protein>
<feature type="non-terminal residue" evidence="3">
    <location>
        <position position="523"/>
    </location>
</feature>
<dbReference type="AlphaFoldDB" id="A7SXT8"/>
<dbReference type="OMA" id="THSIWIS"/>
<dbReference type="EMBL" id="DS469896">
    <property type="protein sequence ID" value="EDO31484.1"/>
    <property type="molecule type" value="Genomic_DNA"/>
</dbReference>
<sequence>MAHLLGTESCLDSLSRDVSDIQAVITDVISRVGPVRFPSWKYPDKVSSELDIQDLLERYCYSEDEDHCKMSHIILFELVIDRLVLLLQSMSHFIDQTLKTSGKESRPLSGVLVGSAMSVGLVAKKYWNKAVKMQQSMQQIQLEDETKNKTLFKMEDTIGDLRDEIKMFKQVLDKKRGKHTSVSGKIKSHGQSASSARFILSPTESLNLRSPSPSHDMTLLVEDVAFAKTLQESATQTYDTAFIPCEACSRTQQNLLDVGNMVMNLCESQGLPSSLAKQKKLLRKSLMAAADISRWASEQNQDLARINSHLDNLYAQINPLEAKLKSSEERCQSLQKEIKSLEDDFNVERDQMKEREGEFKQKLQKIVEDKDTLLSDAADANKTLEEGKKMLQDMVAKLNITIKSQKETMKKLETENSGLAASLEKECKEVERLKGVDEEIVNIKIELNDVQIKLRETSMELGKTQAKNRSLIKHEQALQGKHDTLLQRVDELDSECEDLRGRLMDVEGERDDLQDSLETAEGK</sequence>
<feature type="compositionally biased region" description="Basic and acidic residues" evidence="2">
    <location>
        <begin position="504"/>
        <end position="513"/>
    </location>
</feature>
<feature type="region of interest" description="Disordered" evidence="2">
    <location>
        <begin position="504"/>
        <end position="523"/>
    </location>
</feature>
<keyword evidence="4" id="KW-1185">Reference proteome</keyword>
<evidence type="ECO:0000313" key="3">
    <source>
        <dbReference type="EMBL" id="EDO31484.1"/>
    </source>
</evidence>
<dbReference type="Proteomes" id="UP000001593">
    <property type="component" value="Unassembled WGS sequence"/>
</dbReference>
<dbReference type="eggNOG" id="ENOG502QPW2">
    <property type="taxonomic scope" value="Eukaryota"/>
</dbReference>
<dbReference type="PANTHER" id="PTHR43696">
    <property type="entry name" value="COILED-COIL DOMAIN-CONTAINING PROTEIN 157"/>
    <property type="match status" value="1"/>
</dbReference>
<dbReference type="InParanoid" id="A7SXT8"/>
<feature type="coiled-coil region" evidence="1">
    <location>
        <begin position="395"/>
        <end position="422"/>
    </location>
</feature>
<name>A7SXT8_NEMVE</name>
<dbReference type="HOGENOM" id="CLU_019717_0_0_1"/>
<evidence type="ECO:0000256" key="2">
    <source>
        <dbReference type="SAM" id="MobiDB-lite"/>
    </source>
</evidence>
<reference evidence="3 4" key="1">
    <citation type="journal article" date="2007" name="Science">
        <title>Sea anemone genome reveals ancestral eumetazoan gene repertoire and genomic organization.</title>
        <authorList>
            <person name="Putnam N.H."/>
            <person name="Srivastava M."/>
            <person name="Hellsten U."/>
            <person name="Dirks B."/>
            <person name="Chapman J."/>
            <person name="Salamov A."/>
            <person name="Terry A."/>
            <person name="Shapiro H."/>
            <person name="Lindquist E."/>
            <person name="Kapitonov V.V."/>
            <person name="Jurka J."/>
            <person name="Genikhovich G."/>
            <person name="Grigoriev I.V."/>
            <person name="Lucas S.M."/>
            <person name="Steele R.E."/>
            <person name="Finnerty J.R."/>
            <person name="Technau U."/>
            <person name="Martindale M.Q."/>
            <person name="Rokhsar D.S."/>
        </authorList>
    </citation>
    <scope>NUCLEOTIDE SEQUENCE [LARGE SCALE GENOMIC DNA]</scope>
    <source>
        <strain evidence="4">CH2 X CH6</strain>
    </source>
</reference>
<accession>A7SXT8</accession>
<keyword evidence="1" id="KW-0175">Coiled coil</keyword>
<proteinExistence type="predicted"/>
<evidence type="ECO:0000313" key="4">
    <source>
        <dbReference type="Proteomes" id="UP000001593"/>
    </source>
</evidence>
<evidence type="ECO:0008006" key="5">
    <source>
        <dbReference type="Google" id="ProtNLM"/>
    </source>
</evidence>
<dbReference type="SUPFAM" id="SSF57997">
    <property type="entry name" value="Tropomyosin"/>
    <property type="match status" value="1"/>
</dbReference>
<dbReference type="STRING" id="45351.A7SXT8"/>
<gene>
    <name evidence="3" type="ORF">NEMVEDRAFT_v1g40804</name>
</gene>
<dbReference type="InterPro" id="IPR029681">
    <property type="entry name" value="CCDC157"/>
</dbReference>
<dbReference type="PhylomeDB" id="A7SXT8"/>
<organism evidence="3 4">
    <name type="scientific">Nematostella vectensis</name>
    <name type="common">Starlet sea anemone</name>
    <dbReference type="NCBI Taxonomy" id="45351"/>
    <lineage>
        <taxon>Eukaryota</taxon>
        <taxon>Metazoa</taxon>
        <taxon>Cnidaria</taxon>
        <taxon>Anthozoa</taxon>
        <taxon>Hexacorallia</taxon>
        <taxon>Actiniaria</taxon>
        <taxon>Edwardsiidae</taxon>
        <taxon>Nematostella</taxon>
    </lineage>
</organism>
<dbReference type="Gene3D" id="1.20.5.340">
    <property type="match status" value="2"/>
</dbReference>